<dbReference type="PANTHER" id="PTHR28088">
    <property type="entry name" value="TRANSCRIPTIONAL ACTIVATOR HAA1-RELATED"/>
    <property type="match status" value="1"/>
</dbReference>
<proteinExistence type="predicted"/>
<dbReference type="GO" id="GO:0005634">
    <property type="term" value="C:nucleus"/>
    <property type="evidence" value="ECO:0007669"/>
    <property type="project" value="UniProtKB-SubCell"/>
</dbReference>
<evidence type="ECO:0000313" key="10">
    <source>
        <dbReference type="EMBL" id="KAK3366592.1"/>
    </source>
</evidence>
<dbReference type="GO" id="GO:0005507">
    <property type="term" value="F:copper ion binding"/>
    <property type="evidence" value="ECO:0007669"/>
    <property type="project" value="InterPro"/>
</dbReference>
<evidence type="ECO:0000256" key="2">
    <source>
        <dbReference type="ARBA" id="ARBA00022723"/>
    </source>
</evidence>
<dbReference type="Proteomes" id="UP001285441">
    <property type="component" value="Unassembled WGS sequence"/>
</dbReference>
<organism evidence="10 11">
    <name type="scientific">Podospora didyma</name>
    <dbReference type="NCBI Taxonomy" id="330526"/>
    <lineage>
        <taxon>Eukaryota</taxon>
        <taxon>Fungi</taxon>
        <taxon>Dikarya</taxon>
        <taxon>Ascomycota</taxon>
        <taxon>Pezizomycotina</taxon>
        <taxon>Sordariomycetes</taxon>
        <taxon>Sordariomycetidae</taxon>
        <taxon>Sordariales</taxon>
        <taxon>Podosporaceae</taxon>
        <taxon>Podospora</taxon>
    </lineage>
</organism>
<evidence type="ECO:0000259" key="9">
    <source>
        <dbReference type="PROSITE" id="PS50073"/>
    </source>
</evidence>
<evidence type="ECO:0000256" key="3">
    <source>
        <dbReference type="ARBA" id="ARBA00022833"/>
    </source>
</evidence>
<dbReference type="EMBL" id="JAULSW010000012">
    <property type="protein sequence ID" value="KAK3366592.1"/>
    <property type="molecule type" value="Genomic_DNA"/>
</dbReference>
<sequence>MPIINGQKMAYAPCIRGHRSTKCNHSFERVMVPVRKPGRPLSTLPCPPGKPCACGGIKVAIPRIQKCGCGPESEKEIMSAVIEDVSPISPTEAPISPTRPSFRVSKSSNGSKSSSRRRSFDRVNLERMDPRSTNLVS</sequence>
<dbReference type="GO" id="GO:0000981">
    <property type="term" value="F:DNA-binding transcription factor activity, RNA polymerase II-specific"/>
    <property type="evidence" value="ECO:0007669"/>
    <property type="project" value="TreeGrafter"/>
</dbReference>
<keyword evidence="6" id="KW-0804">Transcription</keyword>
<comment type="subcellular location">
    <subcellularLocation>
        <location evidence="1">Nucleus</location>
    </subcellularLocation>
</comment>
<dbReference type="Pfam" id="PF00649">
    <property type="entry name" value="Copper-fist"/>
    <property type="match status" value="1"/>
</dbReference>
<dbReference type="PRINTS" id="PR00617">
    <property type="entry name" value="COPPERFIST"/>
</dbReference>
<dbReference type="SUPFAM" id="SSF57879">
    <property type="entry name" value="Zinc domain conserved in yeast copper-regulated transcription factors"/>
    <property type="match status" value="1"/>
</dbReference>
<dbReference type="PROSITE" id="PS50073">
    <property type="entry name" value="COPPER_FIST_2"/>
    <property type="match status" value="1"/>
</dbReference>
<protein>
    <submittedName>
        <fullName evidence="10">Copper fist DNA binding domain-containing protein</fullName>
    </submittedName>
</protein>
<evidence type="ECO:0000313" key="11">
    <source>
        <dbReference type="Proteomes" id="UP001285441"/>
    </source>
</evidence>
<dbReference type="InterPro" id="IPR051763">
    <property type="entry name" value="Copper_Homeo_Regul"/>
</dbReference>
<feature type="region of interest" description="Disordered" evidence="8">
    <location>
        <begin position="85"/>
        <end position="137"/>
    </location>
</feature>
<dbReference type="FunFam" id="3.90.430.10:FF:000001">
    <property type="entry name" value="Copper fist DNA-binding protein"/>
    <property type="match status" value="1"/>
</dbReference>
<dbReference type="GO" id="GO:0006879">
    <property type="term" value="P:intracellular iron ion homeostasis"/>
    <property type="evidence" value="ECO:0007669"/>
    <property type="project" value="TreeGrafter"/>
</dbReference>
<feature type="non-terminal residue" evidence="10">
    <location>
        <position position="137"/>
    </location>
</feature>
<feature type="compositionally biased region" description="Basic and acidic residues" evidence="8">
    <location>
        <begin position="118"/>
        <end position="130"/>
    </location>
</feature>
<dbReference type="InterPro" id="IPR001083">
    <property type="entry name" value="Cu_fist_DNA-bd_dom"/>
</dbReference>
<dbReference type="AlphaFoldDB" id="A0AAE0JYX4"/>
<dbReference type="InterPro" id="IPR036395">
    <property type="entry name" value="Cu_fist_DNA-bd_dom_sf"/>
</dbReference>
<gene>
    <name evidence="10" type="ORF">B0H63DRAFT_380599</name>
</gene>
<accession>A0AAE0JYX4</accession>
<reference evidence="10" key="2">
    <citation type="submission" date="2023-06" db="EMBL/GenBank/DDBJ databases">
        <authorList>
            <consortium name="Lawrence Berkeley National Laboratory"/>
            <person name="Haridas S."/>
            <person name="Hensen N."/>
            <person name="Bonometti L."/>
            <person name="Westerberg I."/>
            <person name="Brannstrom I.O."/>
            <person name="Guillou S."/>
            <person name="Cros-Aarteil S."/>
            <person name="Calhoun S."/>
            <person name="Kuo A."/>
            <person name="Mondo S."/>
            <person name="Pangilinan J."/>
            <person name="Riley R."/>
            <person name="LaButti K."/>
            <person name="Andreopoulos B."/>
            <person name="Lipzen A."/>
            <person name="Chen C."/>
            <person name="Yanf M."/>
            <person name="Daum C."/>
            <person name="Ng V."/>
            <person name="Clum A."/>
            <person name="Steindorff A."/>
            <person name="Ohm R."/>
            <person name="Martin F."/>
            <person name="Silar P."/>
            <person name="Natvig D."/>
            <person name="Lalanne C."/>
            <person name="Gautier V."/>
            <person name="Ament-velasquez S.L."/>
            <person name="Kruys A."/>
            <person name="Hutchinson M.I."/>
            <person name="Powell A.J."/>
            <person name="Barry K."/>
            <person name="Miller A.N."/>
            <person name="Grigoriev I.V."/>
            <person name="Debuchy R."/>
            <person name="Gladieux P."/>
            <person name="Thoren M.H."/>
            <person name="Johannesson H."/>
        </authorList>
    </citation>
    <scope>NUCLEOTIDE SEQUENCE</scope>
    <source>
        <strain evidence="10">CBS 232.78</strain>
    </source>
</reference>
<evidence type="ECO:0000256" key="6">
    <source>
        <dbReference type="ARBA" id="ARBA00023163"/>
    </source>
</evidence>
<dbReference type="SMART" id="SM00412">
    <property type="entry name" value="Cu_FIST"/>
    <property type="match status" value="1"/>
</dbReference>
<dbReference type="PANTHER" id="PTHR28088:SF9">
    <property type="entry name" value="TRANSCRIPTION FACTOR GRISEA, PUTATIVE (AFU_ORTHOLOGUE AFUA_1G13190)-RELATED"/>
    <property type="match status" value="1"/>
</dbReference>
<evidence type="ECO:0000256" key="1">
    <source>
        <dbReference type="ARBA" id="ARBA00004123"/>
    </source>
</evidence>
<dbReference type="SMART" id="SM01090">
    <property type="entry name" value="Copper-fist"/>
    <property type="match status" value="1"/>
</dbReference>
<name>A0AAE0JYX4_9PEZI</name>
<evidence type="ECO:0000256" key="8">
    <source>
        <dbReference type="SAM" id="MobiDB-lite"/>
    </source>
</evidence>
<dbReference type="GO" id="GO:0006878">
    <property type="term" value="P:intracellular copper ion homeostasis"/>
    <property type="evidence" value="ECO:0007669"/>
    <property type="project" value="TreeGrafter"/>
</dbReference>
<dbReference type="Gene3D" id="3.90.430.10">
    <property type="entry name" value="Copper fist DNA-binding domain"/>
    <property type="match status" value="1"/>
</dbReference>
<feature type="domain" description="Copper-fist" evidence="9">
    <location>
        <begin position="1"/>
        <end position="41"/>
    </location>
</feature>
<keyword evidence="2" id="KW-0479">Metal-binding</keyword>
<dbReference type="GO" id="GO:0045944">
    <property type="term" value="P:positive regulation of transcription by RNA polymerase II"/>
    <property type="evidence" value="ECO:0007669"/>
    <property type="project" value="TreeGrafter"/>
</dbReference>
<feature type="compositionally biased region" description="Low complexity" evidence="8">
    <location>
        <begin position="101"/>
        <end position="113"/>
    </location>
</feature>
<evidence type="ECO:0000256" key="4">
    <source>
        <dbReference type="ARBA" id="ARBA00023008"/>
    </source>
</evidence>
<comment type="caution">
    <text evidence="10">The sequence shown here is derived from an EMBL/GenBank/DDBJ whole genome shotgun (WGS) entry which is preliminary data.</text>
</comment>
<dbReference type="GO" id="GO:0000978">
    <property type="term" value="F:RNA polymerase II cis-regulatory region sequence-specific DNA binding"/>
    <property type="evidence" value="ECO:0007669"/>
    <property type="project" value="TreeGrafter"/>
</dbReference>
<keyword evidence="4" id="KW-0186">Copper</keyword>
<evidence type="ECO:0000256" key="7">
    <source>
        <dbReference type="ARBA" id="ARBA00023242"/>
    </source>
</evidence>
<keyword evidence="5" id="KW-0805">Transcription regulation</keyword>
<keyword evidence="7" id="KW-0539">Nucleus</keyword>
<evidence type="ECO:0000256" key="5">
    <source>
        <dbReference type="ARBA" id="ARBA00023015"/>
    </source>
</evidence>
<keyword evidence="3" id="KW-0862">Zinc</keyword>
<keyword evidence="11" id="KW-1185">Reference proteome</keyword>
<reference evidence="10" key="1">
    <citation type="journal article" date="2023" name="Mol. Phylogenet. Evol.">
        <title>Genome-scale phylogeny and comparative genomics of the fungal order Sordariales.</title>
        <authorList>
            <person name="Hensen N."/>
            <person name="Bonometti L."/>
            <person name="Westerberg I."/>
            <person name="Brannstrom I.O."/>
            <person name="Guillou S."/>
            <person name="Cros-Aarteil S."/>
            <person name="Calhoun S."/>
            <person name="Haridas S."/>
            <person name="Kuo A."/>
            <person name="Mondo S."/>
            <person name="Pangilinan J."/>
            <person name="Riley R."/>
            <person name="LaButti K."/>
            <person name="Andreopoulos B."/>
            <person name="Lipzen A."/>
            <person name="Chen C."/>
            <person name="Yan M."/>
            <person name="Daum C."/>
            <person name="Ng V."/>
            <person name="Clum A."/>
            <person name="Steindorff A."/>
            <person name="Ohm R.A."/>
            <person name="Martin F."/>
            <person name="Silar P."/>
            <person name="Natvig D.O."/>
            <person name="Lalanne C."/>
            <person name="Gautier V."/>
            <person name="Ament-Velasquez S.L."/>
            <person name="Kruys A."/>
            <person name="Hutchinson M.I."/>
            <person name="Powell A.J."/>
            <person name="Barry K."/>
            <person name="Miller A.N."/>
            <person name="Grigoriev I.V."/>
            <person name="Debuchy R."/>
            <person name="Gladieux P."/>
            <person name="Hiltunen Thoren M."/>
            <person name="Johannesson H."/>
        </authorList>
    </citation>
    <scope>NUCLEOTIDE SEQUENCE</scope>
    <source>
        <strain evidence="10">CBS 232.78</strain>
    </source>
</reference>